<dbReference type="PANTHER" id="PTHR43707">
    <property type="entry name" value="HISTIDYL-TRNA SYNTHETASE"/>
    <property type="match status" value="1"/>
</dbReference>
<dbReference type="InterPro" id="IPR036621">
    <property type="entry name" value="Anticodon-bd_dom_sf"/>
</dbReference>
<dbReference type="HAMAP" id="MF_00127">
    <property type="entry name" value="His_tRNA_synth"/>
    <property type="match status" value="1"/>
</dbReference>
<dbReference type="GO" id="GO:0140096">
    <property type="term" value="F:catalytic activity, acting on a protein"/>
    <property type="evidence" value="ECO:0007669"/>
    <property type="project" value="UniProtKB-ARBA"/>
</dbReference>
<keyword evidence="4 9" id="KW-0547">Nucleotide-binding</keyword>
<dbReference type="CDD" id="cd00773">
    <property type="entry name" value="HisRS-like_core"/>
    <property type="match status" value="1"/>
</dbReference>
<keyword evidence="5 9" id="KW-0067">ATP-binding</keyword>
<keyword evidence="3 9" id="KW-0436">Ligase</keyword>
<comment type="catalytic activity">
    <reaction evidence="8 9">
        <text>tRNA(His) + L-histidine + ATP = L-histidyl-tRNA(His) + AMP + diphosphate + H(+)</text>
        <dbReference type="Rhea" id="RHEA:17313"/>
        <dbReference type="Rhea" id="RHEA-COMP:9665"/>
        <dbReference type="Rhea" id="RHEA-COMP:9689"/>
        <dbReference type="ChEBI" id="CHEBI:15378"/>
        <dbReference type="ChEBI" id="CHEBI:30616"/>
        <dbReference type="ChEBI" id="CHEBI:33019"/>
        <dbReference type="ChEBI" id="CHEBI:57595"/>
        <dbReference type="ChEBI" id="CHEBI:78442"/>
        <dbReference type="ChEBI" id="CHEBI:78527"/>
        <dbReference type="ChEBI" id="CHEBI:456215"/>
        <dbReference type="EC" id="6.1.1.21"/>
    </reaction>
</comment>
<keyword evidence="7 9" id="KW-0030">Aminoacyl-tRNA synthetase</keyword>
<dbReference type="Pfam" id="PF03129">
    <property type="entry name" value="HGTP_anticodon"/>
    <property type="match status" value="1"/>
</dbReference>
<dbReference type="PROSITE" id="PS50862">
    <property type="entry name" value="AA_TRNA_LIGASE_II"/>
    <property type="match status" value="1"/>
</dbReference>
<comment type="subunit">
    <text evidence="9">Homodimer.</text>
</comment>
<feature type="binding site" evidence="10">
    <location>
        <begin position="271"/>
        <end position="272"/>
    </location>
    <ligand>
        <name>L-histidine</name>
        <dbReference type="ChEBI" id="CHEBI:57595"/>
    </ligand>
</feature>
<dbReference type="InterPro" id="IPR033656">
    <property type="entry name" value="HisRS_anticodon"/>
</dbReference>
<feature type="binding site" evidence="10">
    <location>
        <position position="267"/>
    </location>
    <ligand>
        <name>L-histidine</name>
        <dbReference type="ChEBI" id="CHEBI:57595"/>
    </ligand>
</feature>
<evidence type="ECO:0000256" key="2">
    <source>
        <dbReference type="ARBA" id="ARBA00022490"/>
    </source>
</evidence>
<evidence type="ECO:0000256" key="9">
    <source>
        <dbReference type="HAMAP-Rule" id="MF_00127"/>
    </source>
</evidence>
<feature type="binding site" evidence="10">
    <location>
        <begin position="91"/>
        <end position="93"/>
    </location>
    <ligand>
        <name>L-histidine</name>
        <dbReference type="ChEBI" id="CHEBI:57595"/>
    </ligand>
</feature>
<dbReference type="AlphaFoldDB" id="A0A953I4N7"/>
<evidence type="ECO:0000256" key="8">
    <source>
        <dbReference type="ARBA" id="ARBA00047639"/>
    </source>
</evidence>
<evidence type="ECO:0000256" key="4">
    <source>
        <dbReference type="ARBA" id="ARBA00022741"/>
    </source>
</evidence>
<dbReference type="GO" id="GO:0005737">
    <property type="term" value="C:cytoplasm"/>
    <property type="evidence" value="ECO:0007669"/>
    <property type="project" value="UniProtKB-SubCell"/>
</dbReference>
<evidence type="ECO:0000256" key="7">
    <source>
        <dbReference type="ARBA" id="ARBA00023146"/>
    </source>
</evidence>
<dbReference type="InterPro" id="IPR015807">
    <property type="entry name" value="His-tRNA-ligase"/>
</dbReference>
<evidence type="ECO:0000256" key="1">
    <source>
        <dbReference type="ARBA" id="ARBA00008226"/>
    </source>
</evidence>
<dbReference type="EC" id="6.1.1.21" evidence="9"/>
<dbReference type="GO" id="GO:0005524">
    <property type="term" value="F:ATP binding"/>
    <property type="evidence" value="ECO:0007669"/>
    <property type="project" value="UniProtKB-UniRule"/>
</dbReference>
<feature type="binding site" evidence="10">
    <location>
        <position position="122"/>
    </location>
    <ligand>
        <name>L-histidine</name>
        <dbReference type="ChEBI" id="CHEBI:57595"/>
    </ligand>
</feature>
<dbReference type="PANTHER" id="PTHR43707:SF1">
    <property type="entry name" value="HISTIDINE--TRNA LIGASE, MITOCHONDRIAL-RELATED"/>
    <property type="match status" value="1"/>
</dbReference>
<evidence type="ECO:0000256" key="6">
    <source>
        <dbReference type="ARBA" id="ARBA00022917"/>
    </source>
</evidence>
<comment type="caution">
    <text evidence="12">The sequence shown here is derived from an EMBL/GenBank/DDBJ whole genome shotgun (WGS) entry which is preliminary data.</text>
</comment>
<dbReference type="SUPFAM" id="SSF52954">
    <property type="entry name" value="Class II aaRS ABD-related"/>
    <property type="match status" value="1"/>
</dbReference>
<dbReference type="PIRSF" id="PIRSF001549">
    <property type="entry name" value="His-tRNA_synth"/>
    <property type="match status" value="1"/>
</dbReference>
<evidence type="ECO:0000313" key="13">
    <source>
        <dbReference type="Proteomes" id="UP000732377"/>
    </source>
</evidence>
<keyword evidence="2 9" id="KW-0963">Cytoplasm</keyword>
<dbReference type="Gene3D" id="3.30.930.10">
    <property type="entry name" value="Bira Bifunctional Protein, Domain 2"/>
    <property type="match status" value="1"/>
</dbReference>
<dbReference type="GO" id="GO:0004821">
    <property type="term" value="F:histidine-tRNA ligase activity"/>
    <property type="evidence" value="ECO:0007669"/>
    <property type="project" value="UniProtKB-UniRule"/>
</dbReference>
<reference evidence="12" key="1">
    <citation type="submission" date="2017-11" db="EMBL/GenBank/DDBJ databases">
        <title>Three new genomes from thermophilic consortium.</title>
        <authorList>
            <person name="Quaggio R."/>
            <person name="Amgarten D."/>
            <person name="Setubal J.C."/>
        </authorList>
    </citation>
    <scope>NUCLEOTIDE SEQUENCE</scope>
    <source>
        <strain evidence="12">ZCTH01-B2</strain>
    </source>
</reference>
<comment type="subcellular location">
    <subcellularLocation>
        <location evidence="9">Cytoplasm</location>
    </subcellularLocation>
</comment>
<dbReference type="GO" id="GO:0016740">
    <property type="term" value="F:transferase activity"/>
    <property type="evidence" value="ECO:0007669"/>
    <property type="project" value="UniProtKB-ARBA"/>
</dbReference>
<evidence type="ECO:0000259" key="11">
    <source>
        <dbReference type="PROSITE" id="PS50862"/>
    </source>
</evidence>
<dbReference type="Gene3D" id="3.40.50.800">
    <property type="entry name" value="Anticodon-binding domain"/>
    <property type="match status" value="1"/>
</dbReference>
<sequence length="432" mass="48611">MSIQAPRGFNDILPGEQYGWRDSYRWQRLEEVFREVARLYGYQELRPPMVEYVDLFIHGVGATTDIVTKEMFNITPRGDDPDARRMAMRPEFTAGLVRAWLENGLYNNPQPTKIFAYGPAFRYENVQKGRFRGFHQLDVEVFGAQDPAVDAEVIKLGLDVVARLGLTGLVVSVNSIGCPQCRPRYRQALQDHFRPHLGELCEDCNTRFEKNPLRLLDCKRDADHPAQRTAPVTLDYLCDDCRRHWEGLLGHLAAMGIPYQIDTRIVRGLDYYTKTVFEVLHPKLGAQSALWGGGRYDGLIEIVGGKPTPGVGFGMGMERVLMVLEEEGLTAPFADRPRLDVFVATLGEAARPVGLKLLYALRDAGLSADIDYLGRSLKAQMKYAGKQNSRYVVILGEDEVRQGVASVKHMDEGTQESVPLDQIISHLRRAEA</sequence>
<feature type="binding site" evidence="10">
    <location>
        <position position="136"/>
    </location>
    <ligand>
        <name>L-histidine</name>
        <dbReference type="ChEBI" id="CHEBI:57595"/>
    </ligand>
</feature>
<organism evidence="12 13">
    <name type="scientific">Symbiobacterium thermophilum</name>
    <dbReference type="NCBI Taxonomy" id="2734"/>
    <lineage>
        <taxon>Bacteria</taxon>
        <taxon>Bacillati</taxon>
        <taxon>Bacillota</taxon>
        <taxon>Clostridia</taxon>
        <taxon>Eubacteriales</taxon>
        <taxon>Symbiobacteriaceae</taxon>
        <taxon>Symbiobacterium</taxon>
    </lineage>
</organism>
<dbReference type="Pfam" id="PF13393">
    <property type="entry name" value="tRNA-synt_His"/>
    <property type="match status" value="1"/>
</dbReference>
<evidence type="ECO:0000313" key="12">
    <source>
        <dbReference type="EMBL" id="MBY6276901.1"/>
    </source>
</evidence>
<dbReference type="EMBL" id="PIUK01000118">
    <property type="protein sequence ID" value="MBY6276901.1"/>
    <property type="molecule type" value="Genomic_DNA"/>
</dbReference>
<dbReference type="SUPFAM" id="SSF55681">
    <property type="entry name" value="Class II aaRS and biotin synthetases"/>
    <property type="match status" value="1"/>
</dbReference>
<feature type="binding site" evidence="10">
    <location>
        <position position="140"/>
    </location>
    <ligand>
        <name>L-histidine</name>
        <dbReference type="ChEBI" id="CHEBI:57595"/>
    </ligand>
</feature>
<comment type="similarity">
    <text evidence="1 9">Belongs to the class-II aminoacyl-tRNA synthetase family.</text>
</comment>
<protein>
    <recommendedName>
        <fullName evidence="9">Histidine--tRNA ligase</fullName>
        <ecNumber evidence="9">6.1.1.21</ecNumber>
    </recommendedName>
    <alternativeName>
        <fullName evidence="9">Histidyl-tRNA synthetase</fullName>
        <shortName evidence="9">HisRS</shortName>
    </alternativeName>
</protein>
<name>A0A953I4N7_SYMTR</name>
<gene>
    <name evidence="9" type="primary">hisS</name>
    <name evidence="12" type="ORF">CWE10_11945</name>
</gene>
<dbReference type="NCBIfam" id="TIGR00442">
    <property type="entry name" value="hisS"/>
    <property type="match status" value="1"/>
</dbReference>
<dbReference type="InterPro" id="IPR045864">
    <property type="entry name" value="aa-tRNA-synth_II/BPL/LPL"/>
</dbReference>
<dbReference type="RefSeq" id="WP_273380010.1">
    <property type="nucleotide sequence ID" value="NZ_PIUK01000118.1"/>
</dbReference>
<dbReference type="GO" id="GO:0006427">
    <property type="term" value="P:histidyl-tRNA aminoacylation"/>
    <property type="evidence" value="ECO:0007669"/>
    <property type="project" value="UniProtKB-UniRule"/>
</dbReference>
<dbReference type="InterPro" id="IPR004516">
    <property type="entry name" value="HisRS/HisZ"/>
</dbReference>
<evidence type="ECO:0000256" key="3">
    <source>
        <dbReference type="ARBA" id="ARBA00022598"/>
    </source>
</evidence>
<accession>A0A953I4N7</accession>
<feature type="domain" description="Aminoacyl-transfer RNA synthetases class-II family profile" evidence="11">
    <location>
        <begin position="26"/>
        <end position="332"/>
    </location>
</feature>
<dbReference type="CDD" id="cd00859">
    <property type="entry name" value="HisRS_anticodon"/>
    <property type="match status" value="1"/>
</dbReference>
<dbReference type="InterPro" id="IPR004154">
    <property type="entry name" value="Anticodon-bd"/>
</dbReference>
<proteinExistence type="inferred from homology"/>
<dbReference type="Proteomes" id="UP000732377">
    <property type="component" value="Unassembled WGS sequence"/>
</dbReference>
<keyword evidence="6 9" id="KW-0648">Protein biosynthesis</keyword>
<dbReference type="InterPro" id="IPR041715">
    <property type="entry name" value="HisRS-like_core"/>
</dbReference>
<evidence type="ECO:0000256" key="5">
    <source>
        <dbReference type="ARBA" id="ARBA00022840"/>
    </source>
</evidence>
<evidence type="ECO:0000256" key="10">
    <source>
        <dbReference type="PIRSR" id="PIRSR001549-1"/>
    </source>
</evidence>
<dbReference type="InterPro" id="IPR006195">
    <property type="entry name" value="aa-tRNA-synth_II"/>
</dbReference>